<reference evidence="8 9" key="1">
    <citation type="submission" date="2022-11" db="EMBL/GenBank/DDBJ databases">
        <title>Minimal conservation of predation-associated metabolite biosynthetic gene clusters underscores biosynthetic potential of Myxococcota including descriptions for ten novel species: Archangium lansinium sp. nov., Myxococcus landrumus sp. nov., Nannocystis bai.</title>
        <authorList>
            <person name="Ahearne A."/>
            <person name="Stevens C."/>
            <person name="Dowd S."/>
        </authorList>
    </citation>
    <scope>NUCLEOTIDE SEQUENCE [LARGE SCALE GENOMIC DNA]</scope>
    <source>
        <strain evidence="8 9">NCELM</strain>
    </source>
</reference>
<keyword evidence="3" id="KW-0805">Transcription regulation</keyword>
<dbReference type="PROSITE" id="PS00676">
    <property type="entry name" value="SIGMA54_INTERACT_2"/>
    <property type="match status" value="1"/>
</dbReference>
<evidence type="ECO:0000256" key="1">
    <source>
        <dbReference type="ARBA" id="ARBA00022741"/>
    </source>
</evidence>
<dbReference type="CDD" id="cd00009">
    <property type="entry name" value="AAA"/>
    <property type="match status" value="1"/>
</dbReference>
<keyword evidence="4" id="KW-0238">DNA-binding</keyword>
<name>A0ABT5BFI2_9BACT</name>
<sequence>MAGVCFRRRPVRSGSQCDILSRMTGLSDCERIRQERDFYRKFLNLGDREELEPFVGEVLALIAEISQARRGYFEISDEPDGNATNSFWRVYGCTPEEAPSFRAGISQGVIAEALTQRTTIRSTSARDDTRFRERGSVRKHQIAAVLCAPILVGPFSGVIYLQDRLTPGPFTEEDRSRAEIFARHVAPLAERLMLRRRLSPDVDPTLAYRRQLRAPELIGRSEAIARVLRDAAMAARIDVGVLLTGPTGTGKTLLARVLHNNSPRAARPFVEVNCAALPEALLENEVFGALPGGHSTATHKIPGKVAAAEGGTLFLDEVSELPLGVQAKLLQLLQAKEYFPLGGSQPIRADIRVIAAANVDLKQAVARRTFREDLFYRLNVLSIRMPSLSERVEDIPDLLRAACARASDTYGLPHLQIAQSAYNAAQTAEWPGNVRQLQNAAESAVIRGCGDAARQLEARYLFPESTAPDNSPPTYQSATRQFQAQLVRRTLDEVDWNVSEAARRLDLTRTYLHKLMSSFGLVRGRNAQV</sequence>
<evidence type="ECO:0000256" key="6">
    <source>
        <dbReference type="SAM" id="Phobius"/>
    </source>
</evidence>
<dbReference type="InterPro" id="IPR025944">
    <property type="entry name" value="Sigma_54_int_dom_CS"/>
</dbReference>
<dbReference type="Proteomes" id="UP001217838">
    <property type="component" value="Unassembled WGS sequence"/>
</dbReference>
<dbReference type="SUPFAM" id="SSF46689">
    <property type="entry name" value="Homeodomain-like"/>
    <property type="match status" value="1"/>
</dbReference>
<dbReference type="InterPro" id="IPR027417">
    <property type="entry name" value="P-loop_NTPase"/>
</dbReference>
<dbReference type="InterPro" id="IPR002197">
    <property type="entry name" value="HTH_Fis"/>
</dbReference>
<evidence type="ECO:0000313" key="9">
    <source>
        <dbReference type="Proteomes" id="UP001217838"/>
    </source>
</evidence>
<evidence type="ECO:0000256" key="3">
    <source>
        <dbReference type="ARBA" id="ARBA00023015"/>
    </source>
</evidence>
<feature type="transmembrane region" description="Helical" evidence="6">
    <location>
        <begin position="142"/>
        <end position="161"/>
    </location>
</feature>
<evidence type="ECO:0000256" key="4">
    <source>
        <dbReference type="ARBA" id="ARBA00023125"/>
    </source>
</evidence>
<evidence type="ECO:0000256" key="2">
    <source>
        <dbReference type="ARBA" id="ARBA00022840"/>
    </source>
</evidence>
<dbReference type="InterPro" id="IPR025943">
    <property type="entry name" value="Sigma_54_int_dom_ATP-bd_2"/>
</dbReference>
<dbReference type="InterPro" id="IPR003593">
    <property type="entry name" value="AAA+_ATPase"/>
</dbReference>
<dbReference type="Pfam" id="PF02954">
    <property type="entry name" value="HTH_8"/>
    <property type="match status" value="1"/>
</dbReference>
<dbReference type="PROSITE" id="PS00688">
    <property type="entry name" value="SIGMA54_INTERACT_3"/>
    <property type="match status" value="1"/>
</dbReference>
<evidence type="ECO:0000259" key="7">
    <source>
        <dbReference type="PROSITE" id="PS50045"/>
    </source>
</evidence>
<dbReference type="SMART" id="SM00065">
    <property type="entry name" value="GAF"/>
    <property type="match status" value="1"/>
</dbReference>
<keyword evidence="5" id="KW-0804">Transcription</keyword>
<evidence type="ECO:0000313" key="8">
    <source>
        <dbReference type="EMBL" id="MDC0672904.1"/>
    </source>
</evidence>
<keyword evidence="6" id="KW-1133">Transmembrane helix</keyword>
<dbReference type="SUPFAM" id="SSF55781">
    <property type="entry name" value="GAF domain-like"/>
    <property type="match status" value="1"/>
</dbReference>
<dbReference type="InterPro" id="IPR009057">
    <property type="entry name" value="Homeodomain-like_sf"/>
</dbReference>
<dbReference type="InterPro" id="IPR003018">
    <property type="entry name" value="GAF"/>
</dbReference>
<evidence type="ECO:0000256" key="5">
    <source>
        <dbReference type="ARBA" id="ARBA00023163"/>
    </source>
</evidence>
<dbReference type="Gene3D" id="1.10.10.60">
    <property type="entry name" value="Homeodomain-like"/>
    <property type="match status" value="1"/>
</dbReference>
<dbReference type="SUPFAM" id="SSF52540">
    <property type="entry name" value="P-loop containing nucleoside triphosphate hydrolases"/>
    <property type="match status" value="1"/>
</dbReference>
<dbReference type="InterPro" id="IPR002078">
    <property type="entry name" value="Sigma_54_int"/>
</dbReference>
<feature type="domain" description="Sigma-54 factor interaction" evidence="7">
    <location>
        <begin position="217"/>
        <end position="446"/>
    </location>
</feature>
<dbReference type="PROSITE" id="PS50045">
    <property type="entry name" value="SIGMA54_INTERACT_4"/>
    <property type="match status" value="1"/>
</dbReference>
<dbReference type="Gene3D" id="3.40.50.300">
    <property type="entry name" value="P-loop containing nucleotide triphosphate hydrolases"/>
    <property type="match status" value="1"/>
</dbReference>
<dbReference type="SMART" id="SM00382">
    <property type="entry name" value="AAA"/>
    <property type="match status" value="1"/>
</dbReference>
<dbReference type="InterPro" id="IPR058031">
    <property type="entry name" value="AAA_lid_NorR"/>
</dbReference>
<dbReference type="RefSeq" id="WP_272005092.1">
    <property type="nucleotide sequence ID" value="NZ_JAQNDN010000020.1"/>
</dbReference>
<dbReference type="Pfam" id="PF25601">
    <property type="entry name" value="AAA_lid_14"/>
    <property type="match status" value="1"/>
</dbReference>
<proteinExistence type="predicted"/>
<dbReference type="InterPro" id="IPR029016">
    <property type="entry name" value="GAF-like_dom_sf"/>
</dbReference>
<gene>
    <name evidence="8" type="ORF">POL58_34445</name>
</gene>
<dbReference type="PANTHER" id="PTHR32071">
    <property type="entry name" value="TRANSCRIPTIONAL REGULATORY PROTEIN"/>
    <property type="match status" value="1"/>
</dbReference>
<keyword evidence="6" id="KW-0472">Membrane</keyword>
<dbReference type="Pfam" id="PF00158">
    <property type="entry name" value="Sigma54_activat"/>
    <property type="match status" value="1"/>
</dbReference>
<keyword evidence="6" id="KW-0812">Transmembrane</keyword>
<dbReference type="Gene3D" id="3.30.450.40">
    <property type="match status" value="1"/>
</dbReference>
<accession>A0ABT5BFI2</accession>
<organism evidence="8 9">
    <name type="scientific">Nannocystis radixulma</name>
    <dbReference type="NCBI Taxonomy" id="2995305"/>
    <lineage>
        <taxon>Bacteria</taxon>
        <taxon>Pseudomonadati</taxon>
        <taxon>Myxococcota</taxon>
        <taxon>Polyangia</taxon>
        <taxon>Nannocystales</taxon>
        <taxon>Nannocystaceae</taxon>
        <taxon>Nannocystis</taxon>
    </lineage>
</organism>
<protein>
    <submittedName>
        <fullName evidence="8">Sigma-54-dependent Fis family transcriptional regulator</fullName>
    </submittedName>
</protein>
<keyword evidence="1" id="KW-0547">Nucleotide-binding</keyword>
<dbReference type="Gene3D" id="1.10.8.60">
    <property type="match status" value="1"/>
</dbReference>
<keyword evidence="9" id="KW-1185">Reference proteome</keyword>
<dbReference type="EMBL" id="JAQNDN010000020">
    <property type="protein sequence ID" value="MDC0672904.1"/>
    <property type="molecule type" value="Genomic_DNA"/>
</dbReference>
<dbReference type="PANTHER" id="PTHR32071:SF99">
    <property type="entry name" value="TRANSCRIPTIONAL REGULATORY PROTEIN"/>
    <property type="match status" value="1"/>
</dbReference>
<comment type="caution">
    <text evidence="8">The sequence shown here is derived from an EMBL/GenBank/DDBJ whole genome shotgun (WGS) entry which is preliminary data.</text>
</comment>
<keyword evidence="2" id="KW-0067">ATP-binding</keyword>
<dbReference type="Pfam" id="PF01590">
    <property type="entry name" value="GAF"/>
    <property type="match status" value="1"/>
</dbReference>